<dbReference type="GO" id="GO:0048312">
    <property type="term" value="P:intracellular distribution of mitochondria"/>
    <property type="evidence" value="ECO:0007669"/>
    <property type="project" value="TreeGrafter"/>
</dbReference>
<dbReference type="Gene3D" id="2.30.29.30">
    <property type="entry name" value="Pleckstrin-homology domain (PH domain)/Phosphotyrosine-binding domain (PTB)"/>
    <property type="match status" value="1"/>
</dbReference>
<protein>
    <recommendedName>
        <fullName evidence="6">PH domain-containing protein</fullName>
    </recommendedName>
</protein>
<evidence type="ECO:0008006" key="6">
    <source>
        <dbReference type="Google" id="ProtNLM"/>
    </source>
</evidence>
<dbReference type="Proteomes" id="UP000240830">
    <property type="component" value="Unassembled WGS sequence"/>
</dbReference>
<dbReference type="InterPro" id="IPR033646">
    <property type="entry name" value="CLU-central"/>
</dbReference>
<dbReference type="InterPro" id="IPR011990">
    <property type="entry name" value="TPR-like_helical_dom_sf"/>
</dbReference>
<dbReference type="AlphaFoldDB" id="A0A2H9TGV3"/>
<keyword evidence="1" id="KW-0963">Cytoplasm</keyword>
<dbReference type="SUPFAM" id="SSF50729">
    <property type="entry name" value="PH domain-like"/>
    <property type="match status" value="1"/>
</dbReference>
<dbReference type="GO" id="GO:0003729">
    <property type="term" value="F:mRNA binding"/>
    <property type="evidence" value="ECO:0007669"/>
    <property type="project" value="TreeGrafter"/>
</dbReference>
<dbReference type="PROSITE" id="PS51823">
    <property type="entry name" value="CLU"/>
    <property type="match status" value="1"/>
</dbReference>
<evidence type="ECO:0000256" key="1">
    <source>
        <dbReference type="ARBA" id="ARBA00022490"/>
    </source>
</evidence>
<dbReference type="OrthoDB" id="626167at2759"/>
<dbReference type="Pfam" id="PF13236">
    <property type="entry name" value="CLU"/>
    <property type="match status" value="1"/>
</dbReference>
<dbReference type="SMART" id="SM00233">
    <property type="entry name" value="PH"/>
    <property type="match status" value="1"/>
</dbReference>
<dbReference type="PROSITE" id="PS50003">
    <property type="entry name" value="PH_DOMAIN"/>
    <property type="match status" value="1"/>
</dbReference>
<evidence type="ECO:0000259" key="3">
    <source>
        <dbReference type="PROSITE" id="PS51823"/>
    </source>
</evidence>
<dbReference type="InterPro" id="IPR001849">
    <property type="entry name" value="PH_domain"/>
</dbReference>
<dbReference type="CDD" id="cd00821">
    <property type="entry name" value="PH"/>
    <property type="match status" value="1"/>
</dbReference>
<dbReference type="InterPro" id="IPR025697">
    <property type="entry name" value="CLU_dom"/>
</dbReference>
<comment type="caution">
    <text evidence="4">The sequence shown here is derived from an EMBL/GenBank/DDBJ whole genome shotgun (WGS) entry which is preliminary data.</text>
</comment>
<accession>A0A2H9TGV3</accession>
<gene>
    <name evidence="4" type="ORF">PSACC_03222</name>
</gene>
<sequence length="1061" mass="117888">MEWVALKSGWLYERKPGIVLGRRWTPRWIVIYGEPVPALGIYEQRSDATPPYAPLRHLDLQPDTQISMEEGNLGKGWLKRRDSMAASIAELSGAGSDKKEPRVFTISRQGQAAIKLCFAAKTQTERDEWVGALRGLLISATIERETVPPPLVTASRVESNQHDAETISCAGVVVMEGRVVARIKAGNGSIAELNWKYQQTLSDRGKADKPRDILRLELQIRKLIGRFHFHVTRHLKRIVDEYHSGRGGGCRFEEGPLRILFIADYAQAGEEVVAGAYAWLRQEMNAVRWITSTRKAMLQQPLMTVVEYKGFRALAMLALPLGEKTLAMEASTGLMDEAAQEALQNAAQEMNLTPIPYRLGDGRVIQTGLASTIEVHRVMAPSGSPVKFKWEKQGTGVTAKTPPGLYVTNVHDLMPAYPATDELRGMMFLRREFVESLATPFIAGDASVMRILKNSRLPAVIQELDSLNQMPMDSDEWRCLLHENGLNMALLGTIATGTKLPHIREACIIEMLARTTKMVLRSRVRNAILHFRDVQALRVDEELSEVVLEVVNSVLQADPQWMAELLPTLEDRFGIKVECEEVKHLSRNALLMALQHHCALKFNESAYARPGTIELEDFSGFSMQITDGGSGCFHDHSPNPNDDKIYALAQAVLPVGESLWTMPGRRAAASRAVSQLADMKIEEKDWEGALKYVELAAGLCPRVHPQQIRISLAMTTLRCLGPANLALKPSVLGGEKSAAVNAAMGTIDELRRSKLSLLHRVERHFGPHHPLSIEVRMKLAALVEKCTEPTDAVRSEAISLRHDALMTAYKVLGRRHPYSTGLLIDLADAQRMAGNNEASIEAYTEALKLVDPISETMANLLSGLSRCNEAMGDYETSLNWATENLKIVEGDPKLLPLFESTLEHIASLSQRIFAENSNPANQEEPLAALLADDLLAEPVLAHLHQALRCYERLFDLRRTRDLNTTDSEGLLRLVRNIVLLTLRLASAPQRPALRASVRRKLFQRDSHDGDAVRELLVRMVAGPATPRETVEKVLLRAQNVDSLGEAETELALLLELVDIVQ</sequence>
<name>A0A2H9TGV3_9FUNG</name>
<dbReference type="InterPro" id="IPR027523">
    <property type="entry name" value="CLU_prot"/>
</dbReference>
<evidence type="ECO:0000313" key="4">
    <source>
        <dbReference type="EMBL" id="PJF16988.1"/>
    </source>
</evidence>
<dbReference type="Pfam" id="PF00169">
    <property type="entry name" value="PH"/>
    <property type="match status" value="1"/>
</dbReference>
<dbReference type="STRING" id="1246581.A0A2H9TGV3"/>
<proteinExistence type="predicted"/>
<reference evidence="4 5" key="1">
    <citation type="submission" date="2016-10" db="EMBL/GenBank/DDBJ databases">
        <title>The genome of Paramicrosporidium saccamoebae is the missing link in understanding Cryptomycota and Microsporidia evolution.</title>
        <authorList>
            <person name="Quandt C.A."/>
            <person name="Beaudet D."/>
            <person name="Corsaro D."/>
            <person name="Michel R."/>
            <person name="Corradi N."/>
            <person name="James T."/>
        </authorList>
    </citation>
    <scope>NUCLEOTIDE SEQUENCE [LARGE SCALE GENOMIC DNA]</scope>
    <source>
        <strain evidence="4 5">KSL3</strain>
    </source>
</reference>
<organism evidence="4 5">
    <name type="scientific">Paramicrosporidium saccamoebae</name>
    <dbReference type="NCBI Taxonomy" id="1246581"/>
    <lineage>
        <taxon>Eukaryota</taxon>
        <taxon>Fungi</taxon>
        <taxon>Fungi incertae sedis</taxon>
        <taxon>Cryptomycota</taxon>
        <taxon>Cryptomycota incertae sedis</taxon>
        <taxon>Paramicrosporidium</taxon>
    </lineage>
</organism>
<dbReference type="PANTHER" id="PTHR12601">
    <property type="entry name" value="EUKARYOTIC TRANSLATION INITIATION FACTOR 3 SUBUNIT EIF-3"/>
    <property type="match status" value="1"/>
</dbReference>
<keyword evidence="5" id="KW-1185">Reference proteome</keyword>
<dbReference type="PANTHER" id="PTHR12601:SF6">
    <property type="entry name" value="CLUSTERED MITOCHONDRIA PROTEIN HOMOLOG"/>
    <property type="match status" value="1"/>
</dbReference>
<dbReference type="InterPro" id="IPR011993">
    <property type="entry name" value="PH-like_dom_sf"/>
</dbReference>
<evidence type="ECO:0000313" key="5">
    <source>
        <dbReference type="Proteomes" id="UP000240830"/>
    </source>
</evidence>
<dbReference type="Gene3D" id="1.25.40.10">
    <property type="entry name" value="Tetratricopeptide repeat domain"/>
    <property type="match status" value="1"/>
</dbReference>
<feature type="domain" description="PH" evidence="2">
    <location>
        <begin position="4"/>
        <end position="138"/>
    </location>
</feature>
<dbReference type="SUPFAM" id="SSF48452">
    <property type="entry name" value="TPR-like"/>
    <property type="match status" value="1"/>
</dbReference>
<feature type="domain" description="Clu" evidence="3">
    <location>
        <begin position="148"/>
        <end position="421"/>
    </location>
</feature>
<dbReference type="Pfam" id="PF12807">
    <property type="entry name" value="eIF3_p135"/>
    <property type="match status" value="1"/>
</dbReference>
<dbReference type="EMBL" id="MTSL01000199">
    <property type="protein sequence ID" value="PJF16988.1"/>
    <property type="molecule type" value="Genomic_DNA"/>
</dbReference>
<dbReference type="GO" id="GO:0005737">
    <property type="term" value="C:cytoplasm"/>
    <property type="evidence" value="ECO:0007669"/>
    <property type="project" value="TreeGrafter"/>
</dbReference>
<evidence type="ECO:0000259" key="2">
    <source>
        <dbReference type="PROSITE" id="PS50003"/>
    </source>
</evidence>